<dbReference type="Proteomes" id="UP001056120">
    <property type="component" value="Linkage Group LG04"/>
</dbReference>
<protein>
    <submittedName>
        <fullName evidence="1">Uncharacterized protein</fullName>
    </submittedName>
</protein>
<reference evidence="1 2" key="2">
    <citation type="journal article" date="2022" name="Mol. Ecol. Resour.">
        <title>The genomes of chicory, endive, great burdock and yacon provide insights into Asteraceae paleo-polyploidization history and plant inulin production.</title>
        <authorList>
            <person name="Fan W."/>
            <person name="Wang S."/>
            <person name="Wang H."/>
            <person name="Wang A."/>
            <person name="Jiang F."/>
            <person name="Liu H."/>
            <person name="Zhao H."/>
            <person name="Xu D."/>
            <person name="Zhang Y."/>
        </authorList>
    </citation>
    <scope>NUCLEOTIDE SEQUENCE [LARGE SCALE GENOMIC DNA]</scope>
    <source>
        <strain evidence="2">cv. Yunnan</strain>
        <tissue evidence="1">Leaves</tissue>
    </source>
</reference>
<comment type="caution">
    <text evidence="1">The sequence shown here is derived from an EMBL/GenBank/DDBJ whole genome shotgun (WGS) entry which is preliminary data.</text>
</comment>
<gene>
    <name evidence="1" type="ORF">L1987_11359</name>
</gene>
<evidence type="ECO:0000313" key="2">
    <source>
        <dbReference type="Proteomes" id="UP001056120"/>
    </source>
</evidence>
<reference evidence="2" key="1">
    <citation type="journal article" date="2022" name="Mol. Ecol. Resour.">
        <title>The genomes of chicory, endive, great burdock and yacon provide insights into Asteraceae palaeo-polyploidization history and plant inulin production.</title>
        <authorList>
            <person name="Fan W."/>
            <person name="Wang S."/>
            <person name="Wang H."/>
            <person name="Wang A."/>
            <person name="Jiang F."/>
            <person name="Liu H."/>
            <person name="Zhao H."/>
            <person name="Xu D."/>
            <person name="Zhang Y."/>
        </authorList>
    </citation>
    <scope>NUCLEOTIDE SEQUENCE [LARGE SCALE GENOMIC DNA]</scope>
    <source>
        <strain evidence="2">cv. Yunnan</strain>
    </source>
</reference>
<name>A0ACB9JBK3_9ASTR</name>
<evidence type="ECO:0000313" key="1">
    <source>
        <dbReference type="EMBL" id="KAI3817564.1"/>
    </source>
</evidence>
<dbReference type="EMBL" id="CM042021">
    <property type="protein sequence ID" value="KAI3817564.1"/>
    <property type="molecule type" value="Genomic_DNA"/>
</dbReference>
<accession>A0ACB9JBK3</accession>
<organism evidence="1 2">
    <name type="scientific">Smallanthus sonchifolius</name>
    <dbReference type="NCBI Taxonomy" id="185202"/>
    <lineage>
        <taxon>Eukaryota</taxon>
        <taxon>Viridiplantae</taxon>
        <taxon>Streptophyta</taxon>
        <taxon>Embryophyta</taxon>
        <taxon>Tracheophyta</taxon>
        <taxon>Spermatophyta</taxon>
        <taxon>Magnoliopsida</taxon>
        <taxon>eudicotyledons</taxon>
        <taxon>Gunneridae</taxon>
        <taxon>Pentapetalae</taxon>
        <taxon>asterids</taxon>
        <taxon>campanulids</taxon>
        <taxon>Asterales</taxon>
        <taxon>Asteraceae</taxon>
        <taxon>Asteroideae</taxon>
        <taxon>Heliantheae alliance</taxon>
        <taxon>Millerieae</taxon>
        <taxon>Smallanthus</taxon>
    </lineage>
</organism>
<sequence>MGTLISVIGAVTLTFYRGPVVEDPSTNLHLAPRPFVFLSNHENWVLGCSLFAVASLCYSIWNIIQVGIVEKCPDIMTVASSSTLFGIFQSALLALIIERDPIAWRLELDMGLLPLGVPIAGMFGCIFFAQTFHYGSLMAAAITGIGYYTMMWGQVIEDKSRMAKADLLEARAPLLQQEEQV</sequence>
<proteinExistence type="predicted"/>
<keyword evidence="2" id="KW-1185">Reference proteome</keyword>